<protein>
    <submittedName>
        <fullName evidence="7">ATP-dependent protease ATP-binding subunit HslU</fullName>
    </submittedName>
</protein>
<dbReference type="Gene3D" id="1.10.8.60">
    <property type="match status" value="1"/>
</dbReference>
<dbReference type="SUPFAM" id="SSF52540">
    <property type="entry name" value="P-loop containing nucleoside triphosphate hydrolases"/>
    <property type="match status" value="1"/>
</dbReference>
<dbReference type="SMART" id="SM00382">
    <property type="entry name" value="AAA"/>
    <property type="match status" value="1"/>
</dbReference>
<dbReference type="Gene3D" id="3.40.50.300">
    <property type="entry name" value="P-loop containing nucleotide triphosphate hydrolases"/>
    <property type="match status" value="2"/>
</dbReference>
<dbReference type="GO" id="GO:0008233">
    <property type="term" value="F:peptidase activity"/>
    <property type="evidence" value="ECO:0007669"/>
    <property type="project" value="UniProtKB-KW"/>
</dbReference>
<evidence type="ECO:0000256" key="1">
    <source>
        <dbReference type="ARBA" id="ARBA00009771"/>
    </source>
</evidence>
<evidence type="ECO:0000313" key="7">
    <source>
        <dbReference type="EMBL" id="BCZ19914.1"/>
    </source>
</evidence>
<keyword evidence="7" id="KW-0645">Protease</keyword>
<dbReference type="PANTHER" id="PTHR48102">
    <property type="entry name" value="ATP-DEPENDENT CLP PROTEASE ATP-BINDING SUBUNIT CLPX-LIKE, MITOCHONDRIAL-RELATED"/>
    <property type="match status" value="1"/>
</dbReference>
<dbReference type="SMART" id="SM01086">
    <property type="entry name" value="ClpB_D2-small"/>
    <property type="match status" value="1"/>
</dbReference>
<organism evidence="7 8">
    <name type="scientific">Helicobacter gastrofelis</name>
    <dbReference type="NCBI Taxonomy" id="2849642"/>
    <lineage>
        <taxon>Bacteria</taxon>
        <taxon>Pseudomonadati</taxon>
        <taxon>Campylobacterota</taxon>
        <taxon>Epsilonproteobacteria</taxon>
        <taxon>Campylobacterales</taxon>
        <taxon>Helicobacteraceae</taxon>
        <taxon>Helicobacter</taxon>
    </lineage>
</organism>
<evidence type="ECO:0000259" key="5">
    <source>
        <dbReference type="SMART" id="SM00382"/>
    </source>
</evidence>
<sequence length="446" mass="50414">MQDPQKLNLTPQEIVEYLDGYIIQQQDAKKMIAIALRNRWRRLQLPKEIQEEVTPKNILMIGSTGVGKTEIARRMAKMMGLPFVKVEASKYTEVGFVGRDVESMVRDLVAASVHLVETEEKQKNQSKIEDLVIERIAKKLLPPLPSSVSDTKKEEYALNFEKTKEKVRGTALDNQKIEIELDKRSLEGDFNVPPEIIKVQESLTKILSKGTEKVTKEMTIKEAKDALRHDVSQAILDMEKVQREGLERARQCGVIFIDEIDKIAVSSKEGGRQDPSKEGVQRDLLPIVEGSTIQTKYGALSTDHILFIAAGAFHLSKPSDLIPELQGRFPLRVELESLSEEIMHEILTRTKSSIIKQYQALLQVEGVDLVFEPEALRELARLSYLANQKTEDIGARRLHTTLEKVLEDISFNATSYSGQQVVVSKEQVSDKLKDLVEDVDLARFIL</sequence>
<keyword evidence="3 7" id="KW-0067">ATP-binding</keyword>
<name>A0ABN6I8I4_9HELI</name>
<keyword evidence="7" id="KW-0378">Hydrolase</keyword>
<dbReference type="InterPro" id="IPR004491">
    <property type="entry name" value="HslU"/>
</dbReference>
<evidence type="ECO:0000256" key="3">
    <source>
        <dbReference type="ARBA" id="ARBA00022840"/>
    </source>
</evidence>
<evidence type="ECO:0000313" key="8">
    <source>
        <dbReference type="Proteomes" id="UP000826146"/>
    </source>
</evidence>
<gene>
    <name evidence="7" type="primary">hslU</name>
    <name evidence="7" type="ORF">NHP190012_15560</name>
</gene>
<dbReference type="Pfam" id="PF07724">
    <property type="entry name" value="AAA_2"/>
    <property type="match status" value="1"/>
</dbReference>
<dbReference type="RefSeq" id="WP_221271827.1">
    <property type="nucleotide sequence ID" value="NZ_AP024819.1"/>
</dbReference>
<feature type="domain" description="Clp ATPase C-terminal" evidence="6">
    <location>
        <begin position="338"/>
        <end position="434"/>
    </location>
</feature>
<keyword evidence="8" id="KW-1185">Reference proteome</keyword>
<proteinExistence type="inferred from homology"/>
<dbReference type="InterPro" id="IPR003959">
    <property type="entry name" value="ATPase_AAA_core"/>
</dbReference>
<feature type="domain" description="AAA+ ATPase" evidence="5">
    <location>
        <begin position="54"/>
        <end position="335"/>
    </location>
</feature>
<dbReference type="InterPro" id="IPR027417">
    <property type="entry name" value="P-loop_NTPase"/>
</dbReference>
<dbReference type="PANTHER" id="PTHR48102:SF3">
    <property type="entry name" value="ATP-DEPENDENT PROTEASE ATPASE SUBUNIT HSLU"/>
    <property type="match status" value="1"/>
</dbReference>
<dbReference type="InterPro" id="IPR003593">
    <property type="entry name" value="AAA+_ATPase"/>
</dbReference>
<keyword evidence="2" id="KW-0547">Nucleotide-binding</keyword>
<dbReference type="GO" id="GO:0006508">
    <property type="term" value="P:proteolysis"/>
    <property type="evidence" value="ECO:0007669"/>
    <property type="project" value="UniProtKB-KW"/>
</dbReference>
<dbReference type="GO" id="GO:0005524">
    <property type="term" value="F:ATP binding"/>
    <property type="evidence" value="ECO:0007669"/>
    <property type="project" value="UniProtKB-KW"/>
</dbReference>
<dbReference type="Proteomes" id="UP000826146">
    <property type="component" value="Chromosome"/>
</dbReference>
<dbReference type="NCBIfam" id="NF003544">
    <property type="entry name" value="PRK05201.1"/>
    <property type="match status" value="1"/>
</dbReference>
<accession>A0ABN6I8I4</accession>
<evidence type="ECO:0000256" key="4">
    <source>
        <dbReference type="ARBA" id="ARBA00023186"/>
    </source>
</evidence>
<keyword evidence="4" id="KW-0143">Chaperone</keyword>
<dbReference type="NCBIfam" id="TIGR00390">
    <property type="entry name" value="hslU"/>
    <property type="match status" value="1"/>
</dbReference>
<dbReference type="EMBL" id="AP024819">
    <property type="protein sequence ID" value="BCZ19914.1"/>
    <property type="molecule type" value="Genomic_DNA"/>
</dbReference>
<comment type="similarity">
    <text evidence="1">Belongs to the ClpX chaperone family. HslU subfamily.</text>
</comment>
<reference evidence="7 8" key="1">
    <citation type="submission" date="2021-07" db="EMBL/GenBank/DDBJ databases">
        <title>Novel Helicobacter sp. Isolated from a cat.</title>
        <authorList>
            <person name="Rimbara E."/>
            <person name="Suzuki M."/>
        </authorList>
    </citation>
    <scope>NUCLEOTIDE SEQUENCE [LARGE SCALE GENOMIC DNA]</scope>
    <source>
        <strain evidence="8">NHP19-012</strain>
    </source>
</reference>
<evidence type="ECO:0000256" key="2">
    <source>
        <dbReference type="ARBA" id="ARBA00022741"/>
    </source>
</evidence>
<dbReference type="InterPro" id="IPR050052">
    <property type="entry name" value="ATP-dep_Clp_protease_ClpX"/>
</dbReference>
<evidence type="ECO:0000259" key="6">
    <source>
        <dbReference type="SMART" id="SM01086"/>
    </source>
</evidence>
<dbReference type="Pfam" id="PF00004">
    <property type="entry name" value="AAA"/>
    <property type="match status" value="1"/>
</dbReference>
<dbReference type="InterPro" id="IPR019489">
    <property type="entry name" value="Clp_ATPase_C"/>
</dbReference>
<dbReference type="CDD" id="cd19498">
    <property type="entry name" value="RecA-like_HslU"/>
    <property type="match status" value="1"/>
</dbReference>